<feature type="region of interest" description="Disordered" evidence="1">
    <location>
        <begin position="32"/>
        <end position="53"/>
    </location>
</feature>
<feature type="compositionally biased region" description="Polar residues" evidence="1">
    <location>
        <begin position="35"/>
        <end position="53"/>
    </location>
</feature>
<organism evidence="2 3">
    <name type="scientific">Purpureocillium lilacinum</name>
    <name type="common">Paecilomyces lilacinus</name>
    <dbReference type="NCBI Taxonomy" id="33203"/>
    <lineage>
        <taxon>Eukaryota</taxon>
        <taxon>Fungi</taxon>
        <taxon>Dikarya</taxon>
        <taxon>Ascomycota</taxon>
        <taxon>Pezizomycotina</taxon>
        <taxon>Sordariomycetes</taxon>
        <taxon>Hypocreomycetidae</taxon>
        <taxon>Hypocreales</taxon>
        <taxon>Ophiocordycipitaceae</taxon>
        <taxon>Purpureocillium</taxon>
    </lineage>
</organism>
<reference evidence="2 3" key="1">
    <citation type="submission" date="2016-01" db="EMBL/GenBank/DDBJ databases">
        <title>Biosynthesis of antibiotic leucinostatins and their inhibition on Phytophthora in bio-control Purpureocillium lilacinum.</title>
        <authorList>
            <person name="Wang G."/>
            <person name="Liu Z."/>
            <person name="Lin R."/>
            <person name="Li E."/>
            <person name="Mao Z."/>
            <person name="Ling J."/>
            <person name="Yin W."/>
            <person name="Xie B."/>
        </authorList>
    </citation>
    <scope>NUCLEOTIDE SEQUENCE [LARGE SCALE GENOMIC DNA]</scope>
    <source>
        <strain evidence="2">PLBJ-1</strain>
    </source>
</reference>
<dbReference type="Proteomes" id="UP000078240">
    <property type="component" value="Unassembled WGS sequence"/>
</dbReference>
<dbReference type="AlphaFoldDB" id="A0A179GE74"/>
<comment type="caution">
    <text evidence="2">The sequence shown here is derived from an EMBL/GenBank/DDBJ whole genome shotgun (WGS) entry which is preliminary data.</text>
</comment>
<protein>
    <submittedName>
        <fullName evidence="2">Uncharacterized protein</fullName>
    </submittedName>
</protein>
<gene>
    <name evidence="2" type="ORF">VFPBJ_09402</name>
</gene>
<sequence length="53" mass="5679">MTRSFVMLIVGPSPSHPAQTAHAAIPHPAYVQASPPLTNQPQLRTRGVFTNVS</sequence>
<name>A0A179GE74_PURLI</name>
<evidence type="ECO:0000313" key="2">
    <source>
        <dbReference type="EMBL" id="OAQ75429.1"/>
    </source>
</evidence>
<dbReference type="EMBL" id="LSBH01000008">
    <property type="protein sequence ID" value="OAQ75429.1"/>
    <property type="molecule type" value="Genomic_DNA"/>
</dbReference>
<evidence type="ECO:0000256" key="1">
    <source>
        <dbReference type="SAM" id="MobiDB-lite"/>
    </source>
</evidence>
<proteinExistence type="predicted"/>
<evidence type="ECO:0000313" key="3">
    <source>
        <dbReference type="Proteomes" id="UP000078240"/>
    </source>
</evidence>
<accession>A0A179GE74</accession>